<reference evidence="15 16" key="1">
    <citation type="submission" date="2018-10" db="EMBL/GenBank/DDBJ databases">
        <title>Genomic Encyclopedia of Type Strains, Phase IV (KMG-IV): sequencing the most valuable type-strain genomes for metagenomic binning, comparative biology and taxonomic classification.</title>
        <authorList>
            <person name="Goeker M."/>
        </authorList>
    </citation>
    <scope>NUCLEOTIDE SEQUENCE [LARGE SCALE GENOMIC DNA]</scope>
    <source>
        <strain evidence="15 16">DSM 25080</strain>
    </source>
</reference>
<keyword evidence="7 9" id="KW-0472">Membrane</keyword>
<dbReference type="PANTHER" id="PTHR30442">
    <property type="entry name" value="IRON III DICITRATE TRANSPORT PROTEIN FECA"/>
    <property type="match status" value="1"/>
</dbReference>
<comment type="caution">
    <text evidence="15">The sequence shown here is derived from an EMBL/GenBank/DDBJ whole genome shotgun (WGS) entry which is preliminary data.</text>
</comment>
<feature type="short sequence motif" description="TonB C-terminal box" evidence="10">
    <location>
        <begin position="720"/>
        <end position="737"/>
    </location>
</feature>
<evidence type="ECO:0000259" key="13">
    <source>
        <dbReference type="Pfam" id="PF00593"/>
    </source>
</evidence>
<dbReference type="InterPro" id="IPR000531">
    <property type="entry name" value="Beta-barrel_TonB"/>
</dbReference>
<evidence type="ECO:0000256" key="2">
    <source>
        <dbReference type="ARBA" id="ARBA00022448"/>
    </source>
</evidence>
<dbReference type="PROSITE" id="PS52016">
    <property type="entry name" value="TONB_DEPENDENT_REC_3"/>
    <property type="match status" value="1"/>
</dbReference>
<gene>
    <name evidence="15" type="ORF">DFR27_0803</name>
</gene>
<dbReference type="InterPro" id="IPR037066">
    <property type="entry name" value="Plug_dom_sf"/>
</dbReference>
<keyword evidence="3 9" id="KW-1134">Transmembrane beta strand</keyword>
<comment type="similarity">
    <text evidence="9 11">Belongs to the TonB-dependent receptor family.</text>
</comment>
<dbReference type="EMBL" id="REFJ01000002">
    <property type="protein sequence ID" value="RMA81013.1"/>
    <property type="molecule type" value="Genomic_DNA"/>
</dbReference>
<dbReference type="InterPro" id="IPR012910">
    <property type="entry name" value="Plug_dom"/>
</dbReference>
<evidence type="ECO:0000256" key="11">
    <source>
        <dbReference type="RuleBase" id="RU003357"/>
    </source>
</evidence>
<name>A0A3M0A7F8_9GAMM</name>
<feature type="chain" id="PRO_5017933817" evidence="12">
    <location>
        <begin position="23"/>
        <end position="737"/>
    </location>
</feature>
<dbReference type="InterPro" id="IPR036942">
    <property type="entry name" value="Beta-barrel_TonB_sf"/>
</dbReference>
<keyword evidence="4 9" id="KW-0812">Transmembrane</keyword>
<evidence type="ECO:0000256" key="3">
    <source>
        <dbReference type="ARBA" id="ARBA00022452"/>
    </source>
</evidence>
<dbReference type="AlphaFoldDB" id="A0A3M0A7F8"/>
<keyword evidence="5 12" id="KW-0732">Signal</keyword>
<dbReference type="SUPFAM" id="SSF56935">
    <property type="entry name" value="Porins"/>
    <property type="match status" value="1"/>
</dbReference>
<dbReference type="OrthoDB" id="9760494at2"/>
<keyword evidence="16" id="KW-1185">Reference proteome</keyword>
<organism evidence="15 16">
    <name type="scientific">Umboniibacter marinipuniceus</name>
    <dbReference type="NCBI Taxonomy" id="569599"/>
    <lineage>
        <taxon>Bacteria</taxon>
        <taxon>Pseudomonadati</taxon>
        <taxon>Pseudomonadota</taxon>
        <taxon>Gammaproteobacteria</taxon>
        <taxon>Cellvibrionales</taxon>
        <taxon>Cellvibrionaceae</taxon>
        <taxon>Umboniibacter</taxon>
    </lineage>
</organism>
<accession>A0A3M0A7F8</accession>
<evidence type="ECO:0000259" key="14">
    <source>
        <dbReference type="Pfam" id="PF07715"/>
    </source>
</evidence>
<dbReference type="PROSITE" id="PS01156">
    <property type="entry name" value="TONB_DEPENDENT_REC_2"/>
    <property type="match status" value="1"/>
</dbReference>
<evidence type="ECO:0000313" key="15">
    <source>
        <dbReference type="EMBL" id="RMA81013.1"/>
    </source>
</evidence>
<evidence type="ECO:0000313" key="16">
    <source>
        <dbReference type="Proteomes" id="UP000267187"/>
    </source>
</evidence>
<evidence type="ECO:0000256" key="6">
    <source>
        <dbReference type="ARBA" id="ARBA00023077"/>
    </source>
</evidence>
<keyword evidence="2 9" id="KW-0813">Transport</keyword>
<dbReference type="GO" id="GO:0033214">
    <property type="term" value="P:siderophore-iron import into cell"/>
    <property type="evidence" value="ECO:0007669"/>
    <property type="project" value="TreeGrafter"/>
</dbReference>
<evidence type="ECO:0000256" key="4">
    <source>
        <dbReference type="ARBA" id="ARBA00022692"/>
    </source>
</evidence>
<proteinExistence type="inferred from homology"/>
<evidence type="ECO:0000256" key="7">
    <source>
        <dbReference type="ARBA" id="ARBA00023136"/>
    </source>
</evidence>
<evidence type="ECO:0000256" key="5">
    <source>
        <dbReference type="ARBA" id="ARBA00022729"/>
    </source>
</evidence>
<dbReference type="RefSeq" id="WP_121876182.1">
    <property type="nucleotide sequence ID" value="NZ_REFJ01000002.1"/>
</dbReference>
<comment type="subcellular location">
    <subcellularLocation>
        <location evidence="1 9">Cell outer membrane</location>
        <topology evidence="1 9">Multi-pass membrane protein</topology>
    </subcellularLocation>
</comment>
<feature type="domain" description="TonB-dependent receptor-like beta-barrel" evidence="13">
    <location>
        <begin position="245"/>
        <end position="707"/>
    </location>
</feature>
<dbReference type="InterPro" id="IPR039426">
    <property type="entry name" value="TonB-dep_rcpt-like"/>
</dbReference>
<evidence type="ECO:0000256" key="10">
    <source>
        <dbReference type="PROSITE-ProRule" id="PRU10144"/>
    </source>
</evidence>
<dbReference type="PANTHER" id="PTHR30442:SF0">
    <property type="entry name" value="FE(3+) DICITRATE TRANSPORT PROTEIN FECA"/>
    <property type="match status" value="1"/>
</dbReference>
<sequence length="737" mass="80022">MLVRNQLSLAISLLATTGMVNAAPDLQSANLYLEETTVIGQQDRAKEISASAIVLDETDLEVFHSRDINKILLDAPGVYVAAEEGWGLRPNIGIRGTGTSRSSKVTILEDGVLVAPAPYSNPEAYYFPTTSRMVGVEVLKGSPILEYGPATIGGVLNLVSAQIPEAGFEARANVEAGSFDTYRALANVGGHGANVGWMIEAQNFQSGGFQDIDRSAQDTGFDKNDVTAKFRVHSDNVPGRLYHQLDVKYQYAEETSNMSYFGLTDADFNQDADRRYGLTELDEMDNSRDSYSVNYQLRLSPAFSVSALAYRNEFQRDWFKVDKINGVSGSSIIGTINTNGTDAALYQSWLDGSADVADIDIKHNNRAYVSEGVQLVVNGKFELGGTQHDVRIGVRDHRDEMDRFQPVESFAQVNGELIFVDSTAGNVTGSNNRIETADALAFWLIDDIQVSEALKVNVSIRNEDMDVSRRTFGDNDRVNTPAKTTNDANEWLFGTSASYKLSDAWTVLGGVQQGMTPISGGSKKPDAPETSTNYELGARWTAAATEISMIGFYSDYANTVQYCSNAYPCDNGDTQGALSLGESEVIGLELRADTTAQFSRLSMPIGVAYTYTQAEVTEGVNGATDVSGDEWAYIPANQLSATIGLIDGATGLSGYLRASYVEGSCVVTGCNRTGDTFSKTDDQLSLDASAHYALTDRADLYLNVDNLLDERTIVSRSPYGARANMPRSFTLGVDYKF</sequence>
<keyword evidence="6 11" id="KW-0798">TonB box</keyword>
<keyword evidence="8 9" id="KW-0998">Cell outer membrane</keyword>
<evidence type="ECO:0000256" key="1">
    <source>
        <dbReference type="ARBA" id="ARBA00004571"/>
    </source>
</evidence>
<evidence type="ECO:0000256" key="12">
    <source>
        <dbReference type="SAM" id="SignalP"/>
    </source>
</evidence>
<feature type="domain" description="TonB-dependent receptor plug" evidence="14">
    <location>
        <begin position="46"/>
        <end position="155"/>
    </location>
</feature>
<evidence type="ECO:0000256" key="9">
    <source>
        <dbReference type="PROSITE-ProRule" id="PRU01360"/>
    </source>
</evidence>
<dbReference type="Gene3D" id="2.40.170.20">
    <property type="entry name" value="TonB-dependent receptor, beta-barrel domain"/>
    <property type="match status" value="1"/>
</dbReference>
<dbReference type="Proteomes" id="UP000267187">
    <property type="component" value="Unassembled WGS sequence"/>
</dbReference>
<dbReference type="Pfam" id="PF07715">
    <property type="entry name" value="Plug"/>
    <property type="match status" value="1"/>
</dbReference>
<evidence type="ECO:0000256" key="8">
    <source>
        <dbReference type="ARBA" id="ARBA00023237"/>
    </source>
</evidence>
<feature type="signal peptide" evidence="12">
    <location>
        <begin position="1"/>
        <end position="22"/>
    </location>
</feature>
<dbReference type="Gene3D" id="2.170.130.10">
    <property type="entry name" value="TonB-dependent receptor, plug domain"/>
    <property type="match status" value="1"/>
</dbReference>
<dbReference type="GO" id="GO:0009279">
    <property type="term" value="C:cell outer membrane"/>
    <property type="evidence" value="ECO:0007669"/>
    <property type="project" value="UniProtKB-SubCell"/>
</dbReference>
<dbReference type="Pfam" id="PF00593">
    <property type="entry name" value="TonB_dep_Rec_b-barrel"/>
    <property type="match status" value="1"/>
</dbReference>
<protein>
    <submittedName>
        <fullName evidence="15">Fe(3+) dicitrate transport protein</fullName>
    </submittedName>
</protein>
<dbReference type="InterPro" id="IPR010917">
    <property type="entry name" value="TonB_rcpt_CS"/>
</dbReference>